<dbReference type="EMBL" id="CM056813">
    <property type="protein sequence ID" value="KAJ8640511.1"/>
    <property type="molecule type" value="Genomic_DNA"/>
</dbReference>
<dbReference type="Proteomes" id="UP001234297">
    <property type="component" value="Chromosome 5"/>
</dbReference>
<gene>
    <name evidence="1" type="ORF">MRB53_017205</name>
</gene>
<organism evidence="1 2">
    <name type="scientific">Persea americana</name>
    <name type="common">Avocado</name>
    <dbReference type="NCBI Taxonomy" id="3435"/>
    <lineage>
        <taxon>Eukaryota</taxon>
        <taxon>Viridiplantae</taxon>
        <taxon>Streptophyta</taxon>
        <taxon>Embryophyta</taxon>
        <taxon>Tracheophyta</taxon>
        <taxon>Spermatophyta</taxon>
        <taxon>Magnoliopsida</taxon>
        <taxon>Magnoliidae</taxon>
        <taxon>Laurales</taxon>
        <taxon>Lauraceae</taxon>
        <taxon>Persea</taxon>
    </lineage>
</organism>
<comment type="caution">
    <text evidence="1">The sequence shown here is derived from an EMBL/GenBank/DDBJ whole genome shotgun (WGS) entry which is preliminary data.</text>
</comment>
<evidence type="ECO:0000313" key="1">
    <source>
        <dbReference type="EMBL" id="KAJ8640511.1"/>
    </source>
</evidence>
<reference evidence="1 2" key="1">
    <citation type="journal article" date="2022" name="Hortic Res">
        <title>A haplotype resolved chromosomal level avocado genome allows analysis of novel avocado genes.</title>
        <authorList>
            <person name="Nath O."/>
            <person name="Fletcher S.J."/>
            <person name="Hayward A."/>
            <person name="Shaw L.M."/>
            <person name="Masouleh A.K."/>
            <person name="Furtado A."/>
            <person name="Henry R.J."/>
            <person name="Mitter N."/>
        </authorList>
    </citation>
    <scope>NUCLEOTIDE SEQUENCE [LARGE SCALE GENOMIC DNA]</scope>
    <source>
        <strain evidence="2">cv. Hass</strain>
    </source>
</reference>
<evidence type="ECO:0000313" key="2">
    <source>
        <dbReference type="Proteomes" id="UP001234297"/>
    </source>
</evidence>
<keyword evidence="2" id="KW-1185">Reference proteome</keyword>
<accession>A0ACC2M419</accession>
<sequence length="134" mass="14592">MSLKHKMSDLQAPVSHSSSPCHLKLGSASPLHTDASGHFLSLPLSSHGQSPQSGNIIHQENMELYKKVNLIQEENMELYRKVYGTRESNGGVNQSSSISTGFTDGEDLHVPVNLQLSQPQQQINEMPATATKLG</sequence>
<proteinExistence type="predicted"/>
<protein>
    <submittedName>
        <fullName evidence="1">Uncharacterized protein</fullName>
    </submittedName>
</protein>
<name>A0ACC2M419_PERAE</name>